<dbReference type="PANTHER" id="PTHR46684:SF16">
    <property type="entry name" value="TRANSCRIPTION FACTOR BHLH67-LIKE ISOFORM X2"/>
    <property type="match status" value="1"/>
</dbReference>
<feature type="domain" description="BHLH" evidence="6">
    <location>
        <begin position="43"/>
        <end position="94"/>
    </location>
</feature>
<dbReference type="Gene3D" id="4.10.280.10">
    <property type="entry name" value="Helix-loop-helix DNA-binding domain"/>
    <property type="match status" value="1"/>
</dbReference>
<dbReference type="InterPro" id="IPR011598">
    <property type="entry name" value="bHLH_dom"/>
</dbReference>
<dbReference type="STRING" id="1088818.A0A2H9ZXN2"/>
<dbReference type="InterPro" id="IPR036638">
    <property type="entry name" value="HLH_DNA-bd_sf"/>
</dbReference>
<keyword evidence="3" id="KW-0238">DNA-binding</keyword>
<sequence length="222" mass="24075">MESCITHSSFANGRAGQSPATERKKRKRGSARKGVYAGAEAESQRLSHISVERNRRRLMNEHLEALRSLMPSSFLHRGDQASVIAAAIEFVKQLEQTLLLLKAEMTTRTAPAGAGEETLSRAAMLVDGFLTSPQTVAQGHVNLKVAATRRAGQVATAIAAMDELRLTVLHLCITSLDAITVLYSFNLKMEEDCRLGSADEVAAVVHQIFCSGKKAGKGDKRE</sequence>
<feature type="region of interest" description="Disordered" evidence="5">
    <location>
        <begin position="1"/>
        <end position="39"/>
    </location>
</feature>
<dbReference type="GO" id="GO:0046983">
    <property type="term" value="F:protein dimerization activity"/>
    <property type="evidence" value="ECO:0007669"/>
    <property type="project" value="InterPro"/>
</dbReference>
<dbReference type="GO" id="GO:0003700">
    <property type="term" value="F:DNA-binding transcription factor activity"/>
    <property type="evidence" value="ECO:0007669"/>
    <property type="project" value="InterPro"/>
</dbReference>
<keyword evidence="4" id="KW-0804">Transcription</keyword>
<name>A0A2H9ZXN2_9ASPA</name>
<accession>A0A2H9ZXN2</accession>
<feature type="compositionally biased region" description="Polar residues" evidence="5">
    <location>
        <begin position="1"/>
        <end position="11"/>
    </location>
</feature>
<evidence type="ECO:0000256" key="2">
    <source>
        <dbReference type="ARBA" id="ARBA00023015"/>
    </source>
</evidence>
<evidence type="ECO:0000313" key="7">
    <source>
        <dbReference type="EMBL" id="PKA48022.1"/>
    </source>
</evidence>
<evidence type="ECO:0000259" key="6">
    <source>
        <dbReference type="PROSITE" id="PS50888"/>
    </source>
</evidence>
<dbReference type="OrthoDB" id="684567at2759"/>
<evidence type="ECO:0000256" key="4">
    <source>
        <dbReference type="ARBA" id="ARBA00023163"/>
    </source>
</evidence>
<comment type="similarity">
    <text evidence="1">Belongs to the bHLH protein family.</text>
</comment>
<dbReference type="GO" id="GO:0045893">
    <property type="term" value="P:positive regulation of DNA-templated transcription"/>
    <property type="evidence" value="ECO:0007669"/>
    <property type="project" value="TreeGrafter"/>
</dbReference>
<dbReference type="AlphaFoldDB" id="A0A2H9ZXN2"/>
<dbReference type="SUPFAM" id="SSF47459">
    <property type="entry name" value="HLH, helix-loop-helix DNA-binding domain"/>
    <property type="match status" value="1"/>
</dbReference>
<dbReference type="GO" id="GO:0005634">
    <property type="term" value="C:nucleus"/>
    <property type="evidence" value="ECO:0007669"/>
    <property type="project" value="TreeGrafter"/>
</dbReference>
<dbReference type="GO" id="GO:0003677">
    <property type="term" value="F:DNA binding"/>
    <property type="evidence" value="ECO:0007669"/>
    <property type="project" value="UniProtKB-KW"/>
</dbReference>
<evidence type="ECO:0000256" key="1">
    <source>
        <dbReference type="ARBA" id="ARBA00005510"/>
    </source>
</evidence>
<dbReference type="SMART" id="SM00353">
    <property type="entry name" value="HLH"/>
    <property type="match status" value="1"/>
</dbReference>
<keyword evidence="2" id="KW-0805">Transcription regulation</keyword>
<proteinExistence type="inferred from homology"/>
<dbReference type="Proteomes" id="UP000236161">
    <property type="component" value="Unassembled WGS sequence"/>
</dbReference>
<dbReference type="EMBL" id="KZ452995">
    <property type="protein sequence ID" value="PKA48022.1"/>
    <property type="molecule type" value="Genomic_DNA"/>
</dbReference>
<dbReference type="GO" id="GO:0010052">
    <property type="term" value="P:guard cell differentiation"/>
    <property type="evidence" value="ECO:0007669"/>
    <property type="project" value="InterPro"/>
</dbReference>
<dbReference type="Pfam" id="PF00010">
    <property type="entry name" value="HLH"/>
    <property type="match status" value="1"/>
</dbReference>
<reference evidence="7 8" key="1">
    <citation type="journal article" date="2017" name="Nature">
        <title>The Apostasia genome and the evolution of orchids.</title>
        <authorList>
            <person name="Zhang G.Q."/>
            <person name="Liu K.W."/>
            <person name="Li Z."/>
            <person name="Lohaus R."/>
            <person name="Hsiao Y.Y."/>
            <person name="Niu S.C."/>
            <person name="Wang J.Y."/>
            <person name="Lin Y.C."/>
            <person name="Xu Q."/>
            <person name="Chen L.J."/>
            <person name="Yoshida K."/>
            <person name="Fujiwara S."/>
            <person name="Wang Z.W."/>
            <person name="Zhang Y.Q."/>
            <person name="Mitsuda N."/>
            <person name="Wang M."/>
            <person name="Liu G.H."/>
            <person name="Pecoraro L."/>
            <person name="Huang H.X."/>
            <person name="Xiao X.J."/>
            <person name="Lin M."/>
            <person name="Wu X.Y."/>
            <person name="Wu W.L."/>
            <person name="Chen Y.Y."/>
            <person name="Chang S.B."/>
            <person name="Sakamoto S."/>
            <person name="Ohme-Takagi M."/>
            <person name="Yagi M."/>
            <person name="Zeng S.J."/>
            <person name="Shen C.Y."/>
            <person name="Yeh C.M."/>
            <person name="Luo Y.B."/>
            <person name="Tsai W.C."/>
            <person name="Van de Peer Y."/>
            <person name="Liu Z.J."/>
        </authorList>
    </citation>
    <scope>NUCLEOTIDE SEQUENCE [LARGE SCALE GENOMIC DNA]</scope>
    <source>
        <strain evidence="8">cv. Shenzhen</strain>
        <tissue evidence="7">Stem</tissue>
    </source>
</reference>
<protein>
    <submittedName>
        <fullName evidence="7">Transcription factor bHLH70</fullName>
    </submittedName>
</protein>
<dbReference type="InterPro" id="IPR044283">
    <property type="entry name" value="FAMA/SPEECHLESS/MUTE-like"/>
</dbReference>
<evidence type="ECO:0000313" key="8">
    <source>
        <dbReference type="Proteomes" id="UP000236161"/>
    </source>
</evidence>
<dbReference type="PANTHER" id="PTHR46684">
    <property type="entry name" value="TRANSCRIPTION FACTOR FAMA"/>
    <property type="match status" value="1"/>
</dbReference>
<gene>
    <name evidence="7" type="primary">BHLH70</name>
    <name evidence="7" type="ORF">AXF42_Ash015785</name>
</gene>
<dbReference type="PROSITE" id="PS50888">
    <property type="entry name" value="BHLH"/>
    <property type="match status" value="1"/>
</dbReference>
<evidence type="ECO:0000256" key="5">
    <source>
        <dbReference type="SAM" id="MobiDB-lite"/>
    </source>
</evidence>
<evidence type="ECO:0000256" key="3">
    <source>
        <dbReference type="ARBA" id="ARBA00023125"/>
    </source>
</evidence>
<organism evidence="7 8">
    <name type="scientific">Apostasia shenzhenica</name>
    <dbReference type="NCBI Taxonomy" id="1088818"/>
    <lineage>
        <taxon>Eukaryota</taxon>
        <taxon>Viridiplantae</taxon>
        <taxon>Streptophyta</taxon>
        <taxon>Embryophyta</taxon>
        <taxon>Tracheophyta</taxon>
        <taxon>Spermatophyta</taxon>
        <taxon>Magnoliopsida</taxon>
        <taxon>Liliopsida</taxon>
        <taxon>Asparagales</taxon>
        <taxon>Orchidaceae</taxon>
        <taxon>Apostasioideae</taxon>
        <taxon>Apostasia</taxon>
    </lineage>
</organism>
<keyword evidence="8" id="KW-1185">Reference proteome</keyword>